<feature type="transmembrane region" description="Helical" evidence="1">
    <location>
        <begin position="23"/>
        <end position="43"/>
    </location>
</feature>
<reference evidence="2 3" key="2">
    <citation type="submission" date="2024-11" db="EMBL/GenBank/DDBJ databases">
        <title>Using genomics to understand microbial adaptation to soil warming.</title>
        <authorList>
            <person name="Deangelis K.M. PhD."/>
        </authorList>
    </citation>
    <scope>NUCLEOTIDE SEQUENCE [LARGE SCALE GENOMIC DNA]</scope>
    <source>
        <strain evidence="2 3">GAS97</strain>
    </source>
</reference>
<comment type="caution">
    <text evidence="2">The sequence shown here is derived from an EMBL/GenBank/DDBJ whole genome shotgun (WGS) entry which is preliminary data.</text>
</comment>
<keyword evidence="3" id="KW-1185">Reference proteome</keyword>
<sequence length="68" mass="7649">MRFTQFPETQLRFGLVMDIDKPITLANGTVAVILANMAPVVAWTRQLRQGDRIVRNAQFRLNPSSSCS</sequence>
<keyword evidence="1" id="KW-0472">Membrane</keyword>
<accession>A0ABW8MS47</accession>
<evidence type="ECO:0000313" key="3">
    <source>
        <dbReference type="Proteomes" id="UP001620514"/>
    </source>
</evidence>
<dbReference type="EMBL" id="JBIYDN010000026">
    <property type="protein sequence ID" value="MFK4446542.1"/>
    <property type="molecule type" value="Genomic_DNA"/>
</dbReference>
<dbReference type="Proteomes" id="UP001620514">
    <property type="component" value="Unassembled WGS sequence"/>
</dbReference>
<gene>
    <name evidence="2" type="ORF">ABH943_006574</name>
</gene>
<organism evidence="2 3">
    <name type="scientific">Caballeronia udeis</name>
    <dbReference type="NCBI Taxonomy" id="1232866"/>
    <lineage>
        <taxon>Bacteria</taxon>
        <taxon>Pseudomonadati</taxon>
        <taxon>Pseudomonadota</taxon>
        <taxon>Betaproteobacteria</taxon>
        <taxon>Burkholderiales</taxon>
        <taxon>Burkholderiaceae</taxon>
        <taxon>Caballeronia</taxon>
    </lineage>
</organism>
<name>A0ABW8MS47_9BURK</name>
<evidence type="ECO:0000256" key="1">
    <source>
        <dbReference type="SAM" id="Phobius"/>
    </source>
</evidence>
<keyword evidence="1" id="KW-0812">Transmembrane</keyword>
<protein>
    <submittedName>
        <fullName evidence="2">Uncharacterized protein</fullName>
    </submittedName>
</protein>
<proteinExistence type="predicted"/>
<keyword evidence="1" id="KW-1133">Transmembrane helix</keyword>
<reference evidence="2 3" key="1">
    <citation type="submission" date="2024-10" db="EMBL/GenBank/DDBJ databases">
        <authorList>
            <person name="Deangelis K."/>
            <person name="Huntemann M."/>
            <person name="Clum A."/>
            <person name="Wang J."/>
            <person name="Palaniappan K."/>
            <person name="Ritter S."/>
            <person name="Chen I.-M."/>
            <person name="Stamatis D."/>
            <person name="Reddy T."/>
            <person name="O'Malley R."/>
            <person name="Daum C."/>
            <person name="Ng V."/>
            <person name="Ivanova N."/>
            <person name="Kyrpides N."/>
            <person name="Woyke T."/>
        </authorList>
    </citation>
    <scope>NUCLEOTIDE SEQUENCE [LARGE SCALE GENOMIC DNA]</scope>
    <source>
        <strain evidence="2 3">GAS97</strain>
    </source>
</reference>
<evidence type="ECO:0000313" key="2">
    <source>
        <dbReference type="EMBL" id="MFK4446542.1"/>
    </source>
</evidence>